<name>A0ACC2Q0M0_9NEOP</name>
<proteinExistence type="predicted"/>
<evidence type="ECO:0000313" key="1">
    <source>
        <dbReference type="EMBL" id="KAJ8704973.1"/>
    </source>
</evidence>
<reference evidence="1" key="1">
    <citation type="submission" date="2023-03" db="EMBL/GenBank/DDBJ databases">
        <title>Chromosome-level genomes of two armyworms, Mythimna separata and Mythimna loreyi, provide insights into the biosynthesis and reception of sex pheromones.</title>
        <authorList>
            <person name="Zhao H."/>
        </authorList>
    </citation>
    <scope>NUCLEOTIDE SEQUENCE</scope>
    <source>
        <strain evidence="1">BeijingLab</strain>
    </source>
</reference>
<evidence type="ECO:0000313" key="2">
    <source>
        <dbReference type="Proteomes" id="UP001231649"/>
    </source>
</evidence>
<keyword evidence="2" id="KW-1185">Reference proteome</keyword>
<gene>
    <name evidence="1" type="ORF">PYW08_012293</name>
</gene>
<protein>
    <submittedName>
        <fullName evidence="1">Uncharacterized protein</fullName>
    </submittedName>
</protein>
<accession>A0ACC2Q0M0</accession>
<dbReference type="Proteomes" id="UP001231649">
    <property type="component" value="Chromosome 30"/>
</dbReference>
<dbReference type="EMBL" id="CM056806">
    <property type="protein sequence ID" value="KAJ8704973.1"/>
    <property type="molecule type" value="Genomic_DNA"/>
</dbReference>
<sequence>MYSILPLIVTLGVSVHWVATQKAMNWEKRDRWPKDEPWDGPGRFTREDEVTRFQFRHLINMTEMICKDATNKVRQADLIQTAYKHTIGYELGMLCCGIFEKFRHMIRVYRYYSNPVMFKDHKHDIHEIMNAYSVMQSDYSELIAEIVLYYEVLEDHRRMQAAKVFRARVYAKKHRMSVAAVLDLMDKGIDIENLDKTKVRRSMLIDLPKDDEELEIMEIMEEIERTGNASQVLSKIEKELKLNITEQKQGLKTPEIKDQGLQFDKEEPKKYKKNLFAQNGSKEEAEYKKKLRYIMWAEKWDGYNPDSEGVHIDTTIARLGFNESDFLLKELRGDV</sequence>
<comment type="caution">
    <text evidence="1">The sequence shown here is derived from an EMBL/GenBank/DDBJ whole genome shotgun (WGS) entry which is preliminary data.</text>
</comment>
<organism evidence="1 2">
    <name type="scientific">Mythimna loreyi</name>
    <dbReference type="NCBI Taxonomy" id="667449"/>
    <lineage>
        <taxon>Eukaryota</taxon>
        <taxon>Metazoa</taxon>
        <taxon>Ecdysozoa</taxon>
        <taxon>Arthropoda</taxon>
        <taxon>Hexapoda</taxon>
        <taxon>Insecta</taxon>
        <taxon>Pterygota</taxon>
        <taxon>Neoptera</taxon>
        <taxon>Endopterygota</taxon>
        <taxon>Lepidoptera</taxon>
        <taxon>Glossata</taxon>
        <taxon>Ditrysia</taxon>
        <taxon>Noctuoidea</taxon>
        <taxon>Noctuidae</taxon>
        <taxon>Noctuinae</taxon>
        <taxon>Hadenini</taxon>
        <taxon>Mythimna</taxon>
    </lineage>
</organism>